<sequence>MKSKLLIFCKAWLGRFLRRLLRVPAEYLVRPQLREGCLLEAYRGLVHQAYLSPSFQPQLSDQVFWQGQWRPWQGLPPTKSPAARERDNAVHHYGHDVVLKRYASLPLVAHPLPFLLEHGVNFSDKSTFETPEHWVRTYLCMGQRRASLLQQHDVVLGKAIGPYIRYARPPVDQERLAALRRQLGRVLLLIPPHSTAQLNRSWSDQDWVDLVESHRRGCGYQHVIWMGFWKDPFPSYPMPKDWIFASNGHASNPWFLDCQRLLFELSEAVCCFSMGTHVGYALELNKPLLMFRQLVSQKVVDDDPRWSRQHNAEDQERQRLLESLMRGAEDGALHLVDSSDACQLLDPWFGFSVTIESGEMRSLLRGT</sequence>
<proteinExistence type="predicted"/>
<evidence type="ECO:0000313" key="2">
    <source>
        <dbReference type="Proteomes" id="UP000001422"/>
    </source>
</evidence>
<evidence type="ECO:0000313" key="1">
    <source>
        <dbReference type="EMBL" id="CAE06694.1"/>
    </source>
</evidence>
<dbReference type="Proteomes" id="UP000001422">
    <property type="component" value="Chromosome"/>
</dbReference>
<dbReference type="STRING" id="84588.SYNW0179"/>
<organism evidence="1 2">
    <name type="scientific">Parasynechococcus marenigrum (strain WH8102)</name>
    <dbReference type="NCBI Taxonomy" id="84588"/>
    <lineage>
        <taxon>Bacteria</taxon>
        <taxon>Bacillati</taxon>
        <taxon>Cyanobacteriota</taxon>
        <taxon>Cyanophyceae</taxon>
        <taxon>Synechococcales</taxon>
        <taxon>Prochlorococcaceae</taxon>
        <taxon>Parasynechococcus</taxon>
        <taxon>Parasynechococcus marenigrum</taxon>
    </lineage>
</organism>
<protein>
    <submittedName>
        <fullName evidence="1">Uncharacterized protein</fullName>
    </submittedName>
</protein>
<dbReference type="eggNOG" id="COG3118">
    <property type="taxonomic scope" value="Bacteria"/>
</dbReference>
<dbReference type="HOGENOM" id="CLU_806379_0_0_3"/>
<dbReference type="EMBL" id="BX569689">
    <property type="protein sequence ID" value="CAE06694.1"/>
    <property type="molecule type" value="Genomic_DNA"/>
</dbReference>
<name>Q7U9S4_PARMW</name>
<dbReference type="AlphaFoldDB" id="Q7U9S4"/>
<dbReference type="KEGG" id="syw:SYNW0179"/>
<gene>
    <name evidence="1" type="ordered locus">SYNW0179</name>
</gene>
<accession>Q7U9S4</accession>
<keyword evidence="2" id="KW-1185">Reference proteome</keyword>
<dbReference type="RefSeq" id="WP_011127055.1">
    <property type="nucleotide sequence ID" value="NC_005070.1"/>
</dbReference>
<reference evidence="1 2" key="1">
    <citation type="journal article" date="2003" name="Nature">
        <title>The genome of a motile marine Synechococcus.</title>
        <authorList>
            <person name="Palenik B."/>
            <person name="Brahamsha B."/>
            <person name="Larimer F."/>
            <person name="Land M."/>
            <person name="Hauser L."/>
            <person name="Chain P."/>
            <person name="Lamerdin J."/>
            <person name="Regala W."/>
            <person name="Allen E.A."/>
            <person name="McCarren J."/>
            <person name="Paulsen I."/>
            <person name="Dufresne A."/>
            <person name="Partensky F."/>
            <person name="Webb E."/>
            <person name="Waterbury J."/>
        </authorList>
    </citation>
    <scope>NUCLEOTIDE SEQUENCE [LARGE SCALE GENOMIC DNA]</scope>
    <source>
        <strain evidence="1 2">WH8102</strain>
    </source>
</reference>